<dbReference type="FunFam" id="3.30.160.60:FF:002716">
    <property type="entry name" value="Zinc finger protein 212"/>
    <property type="match status" value="1"/>
</dbReference>
<keyword evidence="3" id="KW-0479">Metal-binding</keyword>
<dbReference type="PROSITE" id="PS50157">
    <property type="entry name" value="ZINC_FINGER_C2H2_2"/>
    <property type="match status" value="6"/>
</dbReference>
<dbReference type="GO" id="GO:0003677">
    <property type="term" value="F:DNA binding"/>
    <property type="evidence" value="ECO:0007669"/>
    <property type="project" value="UniProtKB-KW"/>
</dbReference>
<feature type="region of interest" description="Disordered" evidence="12">
    <location>
        <begin position="65"/>
        <end position="90"/>
    </location>
</feature>
<dbReference type="GO" id="GO:0000981">
    <property type="term" value="F:DNA-binding transcription factor activity, RNA polymerase II-specific"/>
    <property type="evidence" value="ECO:0007669"/>
    <property type="project" value="TreeGrafter"/>
</dbReference>
<name>A0A3B3Q4Y5_9TELE</name>
<proteinExistence type="predicted"/>
<keyword evidence="15" id="KW-1185">Reference proteome</keyword>
<evidence type="ECO:0000256" key="12">
    <source>
        <dbReference type="SAM" id="MobiDB-lite"/>
    </source>
</evidence>
<dbReference type="InterPro" id="IPR036236">
    <property type="entry name" value="Znf_C2H2_sf"/>
</dbReference>
<dbReference type="FunFam" id="3.30.160.60:FF:000097">
    <property type="entry name" value="Zinc finger protein"/>
    <property type="match status" value="1"/>
</dbReference>
<feature type="domain" description="C2H2-type" evidence="13">
    <location>
        <begin position="470"/>
        <end position="497"/>
    </location>
</feature>
<dbReference type="FunFam" id="3.30.160.60:FF:000912">
    <property type="entry name" value="Zinc finger protein 660"/>
    <property type="match status" value="1"/>
</dbReference>
<keyword evidence="4" id="KW-0677">Repeat</keyword>
<dbReference type="GO" id="GO:0045596">
    <property type="term" value="P:negative regulation of cell differentiation"/>
    <property type="evidence" value="ECO:0007669"/>
    <property type="project" value="UniProtKB-ARBA"/>
</dbReference>
<comment type="function">
    <text evidence="1">May be involved in transcriptional regulation.</text>
</comment>
<dbReference type="GO" id="GO:0008270">
    <property type="term" value="F:zinc ion binding"/>
    <property type="evidence" value="ECO:0007669"/>
    <property type="project" value="UniProtKB-KW"/>
</dbReference>
<dbReference type="SUPFAM" id="SSF57667">
    <property type="entry name" value="beta-beta-alpha zinc fingers"/>
    <property type="match status" value="3"/>
</dbReference>
<reference evidence="14" key="2">
    <citation type="submission" date="2025-09" db="UniProtKB">
        <authorList>
            <consortium name="Ensembl"/>
        </authorList>
    </citation>
    <scope>IDENTIFICATION</scope>
</reference>
<sequence>MTNCVTFQDELASIMDVLVKAAVTDISKLFDNRSAFLRLEISYHQKENTSLKRKLQWMENELKAARRGRGPKAARQTIVKNHQSDSIKDADVDGSWSETILIKHEELREDLENTDSQRRQKSSQKGSLESQDFNNDKRVLHTERLHSREDCDAPFTPASGIKQFTDQHSIQLVGKRLSKLAGVCKSEEEYSCSAQRLSQTTSEHSTLNHPFPQYLMHERGSPRQLVHQAKETGESGYSDTIENDSAAQSALLGPHTTETGTIPVGLGMTDTKSEVGNLEPAKIKDELEMPICSDEARMQVVELYPVWCSEDKESKGMHLESNRSFRNLLEVQQQMYAEKNHELLGDHSRRQLSLGVVHEKEFLLQNDFSSLKSIRMDQRSDADRRFNCTHCGKSFTQRGHLKIHQLIHTGEKPFSCTQCGKSFTHVHVLKRHLSVHTGHRPYTCSHCGKSFSLQDSLRRHKRIHTGEKPYICMYCGKRFTQGSHLKIHQLIHTGEKPFSCTQCEKSFTQLHVLKRHLSVHTGQKPYICVQCGKKFTLQDSLKRHLRIHNEGKIAFPQQLHVSQDLLSQDLHSDT</sequence>
<dbReference type="OrthoDB" id="6077919at2759"/>
<feature type="domain" description="C2H2-type" evidence="13">
    <location>
        <begin position="526"/>
        <end position="553"/>
    </location>
</feature>
<keyword evidence="9" id="KW-0804">Transcription</keyword>
<feature type="domain" description="C2H2-type" evidence="13">
    <location>
        <begin position="498"/>
        <end position="525"/>
    </location>
</feature>
<feature type="domain" description="C2H2-type" evidence="13">
    <location>
        <begin position="442"/>
        <end position="469"/>
    </location>
</feature>
<dbReference type="GeneTree" id="ENSGT01150000286952"/>
<dbReference type="AlphaFoldDB" id="A0A3B3Q4Y5"/>
<dbReference type="KEGG" id="pki:111836279"/>
<evidence type="ECO:0000256" key="1">
    <source>
        <dbReference type="ARBA" id="ARBA00003767"/>
    </source>
</evidence>
<dbReference type="Gene3D" id="3.30.160.60">
    <property type="entry name" value="Classic Zinc Finger"/>
    <property type="match status" value="6"/>
</dbReference>
<comment type="subcellular location">
    <subcellularLocation>
        <location evidence="2">Nucleus</location>
    </subcellularLocation>
</comment>
<evidence type="ECO:0000256" key="2">
    <source>
        <dbReference type="ARBA" id="ARBA00004123"/>
    </source>
</evidence>
<feature type="domain" description="C2H2-type" evidence="13">
    <location>
        <begin position="414"/>
        <end position="441"/>
    </location>
</feature>
<dbReference type="GO" id="GO:0005634">
    <property type="term" value="C:nucleus"/>
    <property type="evidence" value="ECO:0007669"/>
    <property type="project" value="UniProtKB-SubCell"/>
</dbReference>
<evidence type="ECO:0000256" key="5">
    <source>
        <dbReference type="ARBA" id="ARBA00022771"/>
    </source>
</evidence>
<dbReference type="InterPro" id="IPR013087">
    <property type="entry name" value="Znf_C2H2_type"/>
</dbReference>
<dbReference type="Pfam" id="PF00096">
    <property type="entry name" value="zf-C2H2"/>
    <property type="match status" value="6"/>
</dbReference>
<evidence type="ECO:0000256" key="10">
    <source>
        <dbReference type="ARBA" id="ARBA00023242"/>
    </source>
</evidence>
<evidence type="ECO:0000313" key="14">
    <source>
        <dbReference type="Ensembl" id="ENSPKIP00000001667.1"/>
    </source>
</evidence>
<evidence type="ECO:0000259" key="13">
    <source>
        <dbReference type="PROSITE" id="PS50157"/>
    </source>
</evidence>
<dbReference type="PANTHER" id="PTHR24394">
    <property type="entry name" value="ZINC FINGER PROTEIN"/>
    <property type="match status" value="1"/>
</dbReference>
<keyword evidence="7" id="KW-0805">Transcription regulation</keyword>
<dbReference type="Proteomes" id="UP000261540">
    <property type="component" value="Unplaced"/>
</dbReference>
<evidence type="ECO:0000256" key="9">
    <source>
        <dbReference type="ARBA" id="ARBA00023163"/>
    </source>
</evidence>
<evidence type="ECO:0000313" key="15">
    <source>
        <dbReference type="Proteomes" id="UP000261540"/>
    </source>
</evidence>
<dbReference type="PROSITE" id="PS00028">
    <property type="entry name" value="ZINC_FINGER_C2H2_1"/>
    <property type="match status" value="6"/>
</dbReference>
<feature type="domain" description="C2H2-type" evidence="13">
    <location>
        <begin position="386"/>
        <end position="413"/>
    </location>
</feature>
<dbReference type="FunFam" id="3.30.160.60:FF:000100">
    <property type="entry name" value="Zinc finger 45-like"/>
    <property type="match status" value="1"/>
</dbReference>
<evidence type="ECO:0000256" key="6">
    <source>
        <dbReference type="ARBA" id="ARBA00022833"/>
    </source>
</evidence>
<evidence type="ECO:0000256" key="3">
    <source>
        <dbReference type="ARBA" id="ARBA00022723"/>
    </source>
</evidence>
<evidence type="ECO:0000256" key="8">
    <source>
        <dbReference type="ARBA" id="ARBA00023125"/>
    </source>
</evidence>
<evidence type="ECO:0000256" key="4">
    <source>
        <dbReference type="ARBA" id="ARBA00022737"/>
    </source>
</evidence>
<dbReference type="FunFam" id="3.30.160.60:FF:001498">
    <property type="entry name" value="Zinc finger protein 404"/>
    <property type="match status" value="1"/>
</dbReference>
<evidence type="ECO:0000256" key="11">
    <source>
        <dbReference type="PROSITE-ProRule" id="PRU00042"/>
    </source>
</evidence>
<keyword evidence="5 11" id="KW-0863">Zinc-finger</keyword>
<feature type="region of interest" description="Disordered" evidence="12">
    <location>
        <begin position="107"/>
        <end position="137"/>
    </location>
</feature>
<protein>
    <submittedName>
        <fullName evidence="14">Zinc finger protein 665-like</fullName>
    </submittedName>
</protein>
<keyword evidence="6" id="KW-0862">Zinc</keyword>
<feature type="compositionally biased region" description="Basic and acidic residues" evidence="12">
    <location>
        <begin position="107"/>
        <end position="118"/>
    </location>
</feature>
<evidence type="ECO:0000256" key="7">
    <source>
        <dbReference type="ARBA" id="ARBA00023015"/>
    </source>
</evidence>
<organism evidence="14 15">
    <name type="scientific">Paramormyrops kingsleyae</name>
    <dbReference type="NCBI Taxonomy" id="1676925"/>
    <lineage>
        <taxon>Eukaryota</taxon>
        <taxon>Metazoa</taxon>
        <taxon>Chordata</taxon>
        <taxon>Craniata</taxon>
        <taxon>Vertebrata</taxon>
        <taxon>Euteleostomi</taxon>
        <taxon>Actinopterygii</taxon>
        <taxon>Neopterygii</taxon>
        <taxon>Teleostei</taxon>
        <taxon>Osteoglossocephala</taxon>
        <taxon>Osteoglossomorpha</taxon>
        <taxon>Osteoglossiformes</taxon>
        <taxon>Mormyridae</taxon>
        <taxon>Paramormyrops</taxon>
    </lineage>
</organism>
<reference evidence="14" key="1">
    <citation type="submission" date="2025-08" db="UniProtKB">
        <authorList>
            <consortium name="Ensembl"/>
        </authorList>
    </citation>
    <scope>IDENTIFICATION</scope>
</reference>
<accession>A0A3B3Q4Y5</accession>
<dbReference type="PANTHER" id="PTHR24394:SF48">
    <property type="entry name" value="ZINC FINGER PROTEIN 771"/>
    <property type="match status" value="1"/>
</dbReference>
<dbReference type="FunFam" id="3.30.160.60:FF:000358">
    <property type="entry name" value="zinc finger protein 24"/>
    <property type="match status" value="1"/>
</dbReference>
<dbReference type="GeneID" id="111836279"/>
<keyword evidence="10" id="KW-0539">Nucleus</keyword>
<dbReference type="Ensembl" id="ENSPKIT00000025593.1">
    <property type="protein sequence ID" value="ENSPKIP00000001667.1"/>
    <property type="gene ID" value="ENSPKIG00000019876.1"/>
</dbReference>
<dbReference type="SMART" id="SM00355">
    <property type="entry name" value="ZnF_C2H2"/>
    <property type="match status" value="6"/>
</dbReference>
<keyword evidence="8" id="KW-0238">DNA-binding</keyword>
<dbReference type="RefSeq" id="XP_023653154.1">
    <property type="nucleotide sequence ID" value="XM_023797386.2"/>
</dbReference>